<dbReference type="STRING" id="1903952.BIT28_24235"/>
<dbReference type="NCBIfam" id="TIGR04379">
    <property type="entry name" value="myo_inos_iolE"/>
    <property type="match status" value="1"/>
</dbReference>
<feature type="domain" description="Xylose isomerase-like TIM barrel" evidence="1">
    <location>
        <begin position="33"/>
        <end position="276"/>
    </location>
</feature>
<protein>
    <submittedName>
        <fullName evidence="2">Myo-inosose-2 dehydratase</fullName>
    </submittedName>
</protein>
<comment type="caution">
    <text evidence="2">The sequence shown here is derived from an EMBL/GenBank/DDBJ whole genome shotgun (WGS) entry which is preliminary data.</text>
</comment>
<dbReference type="EMBL" id="MJIL01000092">
    <property type="protein sequence ID" value="OLQ72141.1"/>
    <property type="molecule type" value="Genomic_DNA"/>
</dbReference>
<dbReference type="InterPro" id="IPR036237">
    <property type="entry name" value="Xyl_isomerase-like_sf"/>
</dbReference>
<keyword evidence="3" id="KW-1185">Reference proteome</keyword>
<name>A0A1Q9GCN4_9GAMM</name>
<dbReference type="SUPFAM" id="SSF51658">
    <property type="entry name" value="Xylose isomerase-like"/>
    <property type="match status" value="1"/>
</dbReference>
<accession>A0A1Q9GCN4</accession>
<evidence type="ECO:0000313" key="2">
    <source>
        <dbReference type="EMBL" id="OLQ72141.1"/>
    </source>
</evidence>
<dbReference type="InterPro" id="IPR050312">
    <property type="entry name" value="IolE/XylAMocC-like"/>
</dbReference>
<proteinExistence type="predicted"/>
<evidence type="ECO:0000259" key="1">
    <source>
        <dbReference type="Pfam" id="PF01261"/>
    </source>
</evidence>
<sequence length="297" mass="32941">MSKVQYGISPLTWTNDDMPELGGEIPLETCLSEMSEAGFTGTELGTKYPREPEVLIPLLEKHGLVLASGWFSGNLMTLTAEEEIAAMQDHIKLLKAAGCKAMVYGEVSNTVHGDINTPLSQRVILTMDEWKAYAEKLTKVAEYLLNEHDIKLSFHHHVGTICETEDDINLLMELTGDAVHLTLDTGHITYGGGNPVTMIKRWGHRIGHMHFKDLRLDVMKAARDADKSFLNAVLDGVFTVPGTGDVDYDDVFAALKERNYEGWLLVEAEQDPAKAHPLTYAKTAYENITGYANKYGL</sequence>
<dbReference type="PANTHER" id="PTHR12110:SF41">
    <property type="entry name" value="INOSOSE DEHYDRATASE"/>
    <property type="match status" value="1"/>
</dbReference>
<dbReference type="Gene3D" id="3.20.20.150">
    <property type="entry name" value="Divalent-metal-dependent TIM barrel enzymes"/>
    <property type="match status" value="1"/>
</dbReference>
<gene>
    <name evidence="2" type="ORF">BIT28_24235</name>
</gene>
<dbReference type="OrthoDB" id="9804047at2"/>
<dbReference type="Pfam" id="PF01261">
    <property type="entry name" value="AP_endonuc_2"/>
    <property type="match status" value="1"/>
</dbReference>
<dbReference type="RefSeq" id="WP_075767116.1">
    <property type="nucleotide sequence ID" value="NZ_MJIL01000092.1"/>
</dbReference>
<organism evidence="2 3">
    <name type="scientific">Photobacterium proteolyticum</name>
    <dbReference type="NCBI Taxonomy" id="1903952"/>
    <lineage>
        <taxon>Bacteria</taxon>
        <taxon>Pseudomonadati</taxon>
        <taxon>Pseudomonadota</taxon>
        <taxon>Gammaproteobacteria</taxon>
        <taxon>Vibrionales</taxon>
        <taxon>Vibrionaceae</taxon>
        <taxon>Photobacterium</taxon>
    </lineage>
</organism>
<dbReference type="InterPro" id="IPR030823">
    <property type="entry name" value="IolE/MocC"/>
</dbReference>
<dbReference type="InterPro" id="IPR013022">
    <property type="entry name" value="Xyl_isomerase-like_TIM-brl"/>
</dbReference>
<reference evidence="2 3" key="1">
    <citation type="submission" date="2016-09" db="EMBL/GenBank/DDBJ databases">
        <title>Photobacterium proteolyticum sp. nov. a protease producing bacterium isolated from ocean sediments of Laizhou Bay.</title>
        <authorList>
            <person name="Li Y."/>
        </authorList>
    </citation>
    <scope>NUCLEOTIDE SEQUENCE [LARGE SCALE GENOMIC DNA]</scope>
    <source>
        <strain evidence="2 3">13-12</strain>
    </source>
</reference>
<dbReference type="AlphaFoldDB" id="A0A1Q9GCN4"/>
<dbReference type="Proteomes" id="UP000186905">
    <property type="component" value="Unassembled WGS sequence"/>
</dbReference>
<evidence type="ECO:0000313" key="3">
    <source>
        <dbReference type="Proteomes" id="UP000186905"/>
    </source>
</evidence>
<dbReference type="PANTHER" id="PTHR12110">
    <property type="entry name" value="HYDROXYPYRUVATE ISOMERASE"/>
    <property type="match status" value="1"/>
</dbReference>